<dbReference type="GO" id="GO:0003677">
    <property type="term" value="F:DNA binding"/>
    <property type="evidence" value="ECO:0007669"/>
    <property type="project" value="TreeGrafter"/>
</dbReference>
<dbReference type="PANTHER" id="PTHR10629">
    <property type="entry name" value="CYTOSINE-SPECIFIC METHYLTRANSFERASE"/>
    <property type="match status" value="1"/>
</dbReference>
<evidence type="ECO:0000256" key="6">
    <source>
        <dbReference type="PROSITE-ProRule" id="PRU01016"/>
    </source>
</evidence>
<dbReference type="SUPFAM" id="SSF53335">
    <property type="entry name" value="S-adenosyl-L-methionine-dependent methyltransferases"/>
    <property type="match status" value="2"/>
</dbReference>
<dbReference type="NCBIfam" id="TIGR00675">
    <property type="entry name" value="dcm"/>
    <property type="match status" value="1"/>
</dbReference>
<dbReference type="PRINTS" id="PR00105">
    <property type="entry name" value="C5METTRFRASE"/>
</dbReference>
<evidence type="ECO:0000256" key="1">
    <source>
        <dbReference type="ARBA" id="ARBA00011975"/>
    </source>
</evidence>
<keyword evidence="3 6" id="KW-0808">Transferase</keyword>
<comment type="caution">
    <text evidence="8">The sequence shown here is derived from an EMBL/GenBank/DDBJ whole genome shotgun (WGS) entry which is preliminary data.</text>
</comment>
<dbReference type="PANTHER" id="PTHR10629:SF52">
    <property type="entry name" value="DNA (CYTOSINE-5)-METHYLTRANSFERASE 1"/>
    <property type="match status" value="1"/>
</dbReference>
<organism evidence="8 9">
    <name type="scientific">Collinsella stercoris DSM 13279</name>
    <dbReference type="NCBI Taxonomy" id="445975"/>
    <lineage>
        <taxon>Bacteria</taxon>
        <taxon>Bacillati</taxon>
        <taxon>Actinomycetota</taxon>
        <taxon>Coriobacteriia</taxon>
        <taxon>Coriobacteriales</taxon>
        <taxon>Coriobacteriaceae</taxon>
        <taxon>Collinsella</taxon>
    </lineage>
</organism>
<dbReference type="EC" id="2.1.1.37" evidence="1"/>
<dbReference type="InterPro" id="IPR029063">
    <property type="entry name" value="SAM-dependent_MTases_sf"/>
</dbReference>
<keyword evidence="2 6" id="KW-0489">Methyltransferase</keyword>
<dbReference type="STRING" id="445975.COLSTE_00414"/>
<keyword evidence="5" id="KW-0680">Restriction system</keyword>
<dbReference type="InterPro" id="IPR050390">
    <property type="entry name" value="C5-Methyltransferase"/>
</dbReference>
<evidence type="ECO:0000256" key="7">
    <source>
        <dbReference type="RuleBase" id="RU000416"/>
    </source>
</evidence>
<evidence type="ECO:0000313" key="9">
    <source>
        <dbReference type="Proteomes" id="UP000003560"/>
    </source>
</evidence>
<protein>
    <recommendedName>
        <fullName evidence="1">DNA (cytosine-5-)-methyltransferase</fullName>
        <ecNumber evidence="1">2.1.1.37</ecNumber>
    </recommendedName>
</protein>
<dbReference type="HOGENOM" id="CLU_695863_0_0_11"/>
<dbReference type="Pfam" id="PF00145">
    <property type="entry name" value="DNA_methylase"/>
    <property type="match status" value="2"/>
</dbReference>
<dbReference type="GO" id="GO:0032259">
    <property type="term" value="P:methylation"/>
    <property type="evidence" value="ECO:0007669"/>
    <property type="project" value="UniProtKB-KW"/>
</dbReference>
<reference evidence="8 9" key="1">
    <citation type="submission" date="2008-10" db="EMBL/GenBank/DDBJ databases">
        <title>Draft genome sequence of Collinsella stercoris (DSM 13279).</title>
        <authorList>
            <person name="Sudarsanam P."/>
            <person name="Ley R."/>
            <person name="Guruge J."/>
            <person name="Turnbaugh P.J."/>
            <person name="Mahowald M."/>
            <person name="Liep D."/>
            <person name="Gordon J."/>
        </authorList>
    </citation>
    <scope>NUCLEOTIDE SEQUENCE [LARGE SCALE GENOMIC DNA]</scope>
    <source>
        <strain evidence="8 9">DSM 13279</strain>
    </source>
</reference>
<dbReference type="PROSITE" id="PS51679">
    <property type="entry name" value="SAM_MT_C5"/>
    <property type="match status" value="1"/>
</dbReference>
<evidence type="ECO:0000313" key="8">
    <source>
        <dbReference type="EMBL" id="EEA91372.1"/>
    </source>
</evidence>
<dbReference type="GO" id="GO:0003886">
    <property type="term" value="F:DNA (cytosine-5-)-methyltransferase activity"/>
    <property type="evidence" value="ECO:0007669"/>
    <property type="project" value="UniProtKB-EC"/>
</dbReference>
<dbReference type="GO" id="GO:0009307">
    <property type="term" value="P:DNA restriction-modification system"/>
    <property type="evidence" value="ECO:0007669"/>
    <property type="project" value="UniProtKB-KW"/>
</dbReference>
<dbReference type="RefSeq" id="WP_006720076.1">
    <property type="nucleotide sequence ID" value="NZ_CP085935.1"/>
</dbReference>
<dbReference type="GO" id="GO:0044027">
    <property type="term" value="P:negative regulation of gene expression via chromosomal CpG island methylation"/>
    <property type="evidence" value="ECO:0007669"/>
    <property type="project" value="TreeGrafter"/>
</dbReference>
<evidence type="ECO:0000256" key="3">
    <source>
        <dbReference type="ARBA" id="ARBA00022679"/>
    </source>
</evidence>
<name>B6G8M3_9ACTN</name>
<dbReference type="PROSITE" id="PS00095">
    <property type="entry name" value="C5_MTASE_2"/>
    <property type="match status" value="1"/>
</dbReference>
<dbReference type="Gene3D" id="3.40.50.150">
    <property type="entry name" value="Vaccinia Virus protein VP39"/>
    <property type="match status" value="1"/>
</dbReference>
<sequence>MLDNHIAPSLSELDMMGISYVPEGGNWKNIPESVPSKRLDQIRRSYAEGKGSRSTYYGRLTRDMPAYTISTNFNRPGCGCNTHYTQDRTLTYREAARIQSFPDDFVFLGSKASVAKQIGNAVPPLLAYQVAKALPIKGAFIDLFAGAGGLALGFVWAGWQPVVSNDIVPDFLKTHAANIDGATICGDISDPEILNSICDAAAKFRKDNPDSPLFVLGGPPCQGFSTANYRSIQDARNWLFKEYTKVLAKVKPDGFIFENVAGILNFEKGTFFPRILSELGEHVEAFKVNKVNCANYGVPQRRERVIVLGAAQHVVDSFELAPITRIEVRTKSISRITNAGVDESYPLVPSVMDAIGDLPEVAAGEDASAEEYACAPSCEYQKLMRGLTDPASYVERYQNMSS</sequence>
<dbReference type="Proteomes" id="UP000003560">
    <property type="component" value="Unassembled WGS sequence"/>
</dbReference>
<evidence type="ECO:0000256" key="4">
    <source>
        <dbReference type="ARBA" id="ARBA00022691"/>
    </source>
</evidence>
<dbReference type="Gene3D" id="3.90.120.10">
    <property type="entry name" value="DNA Methylase, subunit A, domain 2"/>
    <property type="match status" value="2"/>
</dbReference>
<dbReference type="AlphaFoldDB" id="B6G8M3"/>
<dbReference type="InterPro" id="IPR031303">
    <property type="entry name" value="C5_meth_CS"/>
</dbReference>
<dbReference type="EMBL" id="ABXJ01000024">
    <property type="protein sequence ID" value="EEA91372.1"/>
    <property type="molecule type" value="Genomic_DNA"/>
</dbReference>
<keyword evidence="4 6" id="KW-0949">S-adenosyl-L-methionine</keyword>
<dbReference type="GeneID" id="98002754"/>
<evidence type="ECO:0000256" key="5">
    <source>
        <dbReference type="ARBA" id="ARBA00022747"/>
    </source>
</evidence>
<evidence type="ECO:0000256" key="2">
    <source>
        <dbReference type="ARBA" id="ARBA00022603"/>
    </source>
</evidence>
<comment type="similarity">
    <text evidence="6 7">Belongs to the class I-like SAM-binding methyltransferase superfamily. C5-methyltransferase family.</text>
</comment>
<dbReference type="eggNOG" id="COG0270">
    <property type="taxonomic scope" value="Bacteria"/>
</dbReference>
<dbReference type="InterPro" id="IPR001525">
    <property type="entry name" value="C5_MeTfrase"/>
</dbReference>
<accession>B6G8M3</accession>
<feature type="active site" evidence="6">
    <location>
        <position position="221"/>
    </location>
</feature>
<reference evidence="8 9" key="2">
    <citation type="submission" date="2008-10" db="EMBL/GenBank/DDBJ databases">
        <authorList>
            <person name="Fulton L."/>
            <person name="Clifton S."/>
            <person name="Fulton B."/>
            <person name="Xu J."/>
            <person name="Minx P."/>
            <person name="Pepin K.H."/>
            <person name="Johnson M."/>
            <person name="Thiruvilangam P."/>
            <person name="Bhonagiri V."/>
            <person name="Nash W.E."/>
            <person name="Mardis E.R."/>
            <person name="Wilson R.K."/>
        </authorList>
    </citation>
    <scope>NUCLEOTIDE SEQUENCE [LARGE SCALE GENOMIC DNA]</scope>
    <source>
        <strain evidence="8 9">DSM 13279</strain>
    </source>
</reference>
<keyword evidence="9" id="KW-1185">Reference proteome</keyword>
<gene>
    <name evidence="8" type="ORF">COLSTE_00414</name>
</gene>
<proteinExistence type="inferred from homology"/>